<dbReference type="PANTHER" id="PTHR11808:SF15">
    <property type="entry name" value="CYSTATHIONINE GAMMA-LYASE"/>
    <property type="match status" value="1"/>
</dbReference>
<dbReference type="EMBL" id="JBDFRB010000007">
    <property type="protein sequence ID" value="MEN2744908.1"/>
    <property type="molecule type" value="Genomic_DNA"/>
</dbReference>
<reference evidence="5 6" key="1">
    <citation type="submission" date="2024-05" db="EMBL/GenBank/DDBJ databases">
        <title>Sinomonas sp. nov., isolated from a waste landfill.</title>
        <authorList>
            <person name="Zhao Y."/>
        </authorList>
    </citation>
    <scope>NUCLEOTIDE SEQUENCE [LARGE SCALE GENOMIC DNA]</scope>
    <source>
        <strain evidence="5 6">CCTCC AB2014300</strain>
    </source>
</reference>
<dbReference type="PIRSF" id="PIRSF001434">
    <property type="entry name" value="CGS"/>
    <property type="match status" value="1"/>
</dbReference>
<evidence type="ECO:0000256" key="4">
    <source>
        <dbReference type="RuleBase" id="RU362118"/>
    </source>
</evidence>
<evidence type="ECO:0000256" key="3">
    <source>
        <dbReference type="ARBA" id="ARBA00022898"/>
    </source>
</evidence>
<organism evidence="5 6">
    <name type="scientific">Sinomonas halotolerans</name>
    <dbReference type="NCBI Taxonomy" id="1644133"/>
    <lineage>
        <taxon>Bacteria</taxon>
        <taxon>Bacillati</taxon>
        <taxon>Actinomycetota</taxon>
        <taxon>Actinomycetes</taxon>
        <taxon>Micrococcales</taxon>
        <taxon>Micrococcaceae</taxon>
        <taxon>Sinomonas</taxon>
    </lineage>
</organism>
<comment type="similarity">
    <text evidence="2 4">Belongs to the trans-sulfuration enzymes family.</text>
</comment>
<evidence type="ECO:0000256" key="1">
    <source>
        <dbReference type="ARBA" id="ARBA00001933"/>
    </source>
</evidence>
<name>A0ABU9X0C7_9MICC</name>
<dbReference type="InterPro" id="IPR000277">
    <property type="entry name" value="Cys/Met-Metab_PyrdxlP-dep_enz"/>
</dbReference>
<dbReference type="InterPro" id="IPR015424">
    <property type="entry name" value="PyrdxlP-dep_Trfase"/>
</dbReference>
<dbReference type="Gene3D" id="3.40.640.10">
    <property type="entry name" value="Type I PLP-dependent aspartate aminotransferase-like (Major domain)"/>
    <property type="match status" value="1"/>
</dbReference>
<keyword evidence="3 4" id="KW-0663">Pyridoxal phosphate</keyword>
<dbReference type="PANTHER" id="PTHR11808">
    <property type="entry name" value="TRANS-SULFURATION ENZYME FAMILY MEMBER"/>
    <property type="match status" value="1"/>
</dbReference>
<keyword evidence="5" id="KW-0032">Aminotransferase</keyword>
<keyword evidence="6" id="KW-1185">Reference proteome</keyword>
<dbReference type="PROSITE" id="PS00868">
    <property type="entry name" value="CYS_MET_METAB_PP"/>
    <property type="match status" value="1"/>
</dbReference>
<proteinExistence type="inferred from homology"/>
<accession>A0ABU9X0C7</accession>
<dbReference type="Pfam" id="PF01053">
    <property type="entry name" value="Cys_Met_Meta_PP"/>
    <property type="match status" value="1"/>
</dbReference>
<dbReference type="InterPro" id="IPR015421">
    <property type="entry name" value="PyrdxlP-dep_Trfase_major"/>
</dbReference>
<dbReference type="Proteomes" id="UP001422074">
    <property type="component" value="Unassembled WGS sequence"/>
</dbReference>
<dbReference type="InterPro" id="IPR015422">
    <property type="entry name" value="PyrdxlP-dep_Trfase_small"/>
</dbReference>
<comment type="cofactor">
    <cofactor evidence="1 4">
        <name>pyridoxal 5'-phosphate</name>
        <dbReference type="ChEBI" id="CHEBI:597326"/>
    </cofactor>
</comment>
<dbReference type="GO" id="GO:0008483">
    <property type="term" value="F:transaminase activity"/>
    <property type="evidence" value="ECO:0007669"/>
    <property type="project" value="UniProtKB-KW"/>
</dbReference>
<gene>
    <name evidence="5" type="ORF">ABCQ75_10205</name>
</gene>
<dbReference type="InterPro" id="IPR054542">
    <property type="entry name" value="Cys_met_metab_PP"/>
</dbReference>
<dbReference type="SUPFAM" id="SSF53383">
    <property type="entry name" value="PLP-dependent transferases"/>
    <property type="match status" value="1"/>
</dbReference>
<evidence type="ECO:0000256" key="2">
    <source>
        <dbReference type="ARBA" id="ARBA00009077"/>
    </source>
</evidence>
<evidence type="ECO:0000313" key="5">
    <source>
        <dbReference type="EMBL" id="MEN2744908.1"/>
    </source>
</evidence>
<dbReference type="RefSeq" id="WP_345885260.1">
    <property type="nucleotide sequence ID" value="NZ_JBDFRB010000007.1"/>
</dbReference>
<comment type="caution">
    <text evidence="5">The sequence shown here is derived from an EMBL/GenBank/DDBJ whole genome shotgun (WGS) entry which is preliminary data.</text>
</comment>
<dbReference type="Gene3D" id="3.90.1150.10">
    <property type="entry name" value="Aspartate Aminotransferase, domain 1"/>
    <property type="match status" value="1"/>
</dbReference>
<protein>
    <submittedName>
        <fullName evidence="5">PLP-dependent aspartate aminotransferase family protein</fullName>
    </submittedName>
</protein>
<keyword evidence="5" id="KW-0808">Transferase</keyword>
<sequence length="390" mass="40476">MTHPHAYPHLDAAAMSQLAPETLAVAAGRPERGPDTPVNPAVVLSSTFVGLGGVGEEGAIGYARVSNPTWEPFEEAVGRLEGAELPALVYSSGMGAIAAALSLVPVGGVLVAPQHAYSGTLGLAQSKAERGELSLIGVDIADTEATAAALDGADVLWVESPTNPMLEVADLPALVAAARAAGVLVVVDNTFSTPLGQKPLALGADVVVHSATKYLAGHSDVLLGIAVAATVQLRERLHAHRTLHGAIAGPFEAWLGLRGLRTLALRVERSQATAGELARRLDAHPAVARVRYPGLPADPGHERAAAQFTGFGSVVSIEFDDAASADAFVARLALWLPATSLGGVESTIERRRRHAGEAQTVPEGLVRLSVGIENVEDLWEDLRQSLEAGR</sequence>
<evidence type="ECO:0000313" key="6">
    <source>
        <dbReference type="Proteomes" id="UP001422074"/>
    </source>
</evidence>